<keyword evidence="1" id="KW-1133">Transmembrane helix</keyword>
<evidence type="ECO:0000256" key="1">
    <source>
        <dbReference type="SAM" id="Phobius"/>
    </source>
</evidence>
<gene>
    <name evidence="3" type="ORF">G2W53_028672</name>
</gene>
<dbReference type="Gene3D" id="3.30.200.20">
    <property type="entry name" value="Phosphorylase Kinase, domain 1"/>
    <property type="match status" value="1"/>
</dbReference>
<dbReference type="PANTHER" id="PTHR48055">
    <property type="entry name" value="LEUCINE-RICH REPEAT RECEPTOR PROTEIN KINASE EMS1"/>
    <property type="match status" value="1"/>
</dbReference>
<keyword evidence="1" id="KW-0812">Transmembrane</keyword>
<dbReference type="SUPFAM" id="SSF56112">
    <property type="entry name" value="Protein kinase-like (PK-like)"/>
    <property type="match status" value="1"/>
</dbReference>
<dbReference type="SMART" id="SM00220">
    <property type="entry name" value="S_TKc"/>
    <property type="match status" value="1"/>
</dbReference>
<dbReference type="Pfam" id="PF00069">
    <property type="entry name" value="Pkinase"/>
    <property type="match status" value="1"/>
</dbReference>
<dbReference type="PROSITE" id="PS50011">
    <property type="entry name" value="PROTEIN_KINASE_DOM"/>
    <property type="match status" value="1"/>
</dbReference>
<dbReference type="PROSITE" id="PS00108">
    <property type="entry name" value="PROTEIN_KINASE_ST"/>
    <property type="match status" value="1"/>
</dbReference>
<dbReference type="Proteomes" id="UP000634136">
    <property type="component" value="Unassembled WGS sequence"/>
</dbReference>
<reference evidence="3" key="1">
    <citation type="submission" date="2020-09" db="EMBL/GenBank/DDBJ databases">
        <title>Genome-Enabled Discovery of Anthraquinone Biosynthesis in Senna tora.</title>
        <authorList>
            <person name="Kang S.-H."/>
            <person name="Pandey R.P."/>
            <person name="Lee C.-M."/>
            <person name="Sim J.-S."/>
            <person name="Jeong J.-T."/>
            <person name="Choi B.-S."/>
            <person name="Jung M."/>
            <person name="Ginzburg D."/>
            <person name="Zhao K."/>
            <person name="Won S.Y."/>
            <person name="Oh T.-J."/>
            <person name="Yu Y."/>
            <person name="Kim N.-H."/>
            <person name="Lee O.R."/>
            <person name="Lee T.-H."/>
            <person name="Bashyal P."/>
            <person name="Kim T.-S."/>
            <person name="Lee W.-H."/>
            <person name="Kawkins C."/>
            <person name="Kim C.-K."/>
            <person name="Kim J.S."/>
            <person name="Ahn B.O."/>
            <person name="Rhee S.Y."/>
            <person name="Sohng J.K."/>
        </authorList>
    </citation>
    <scope>NUCLEOTIDE SEQUENCE</scope>
    <source>
        <tissue evidence="3">Leaf</tissue>
    </source>
</reference>
<dbReference type="GO" id="GO:0005524">
    <property type="term" value="F:ATP binding"/>
    <property type="evidence" value="ECO:0007669"/>
    <property type="project" value="InterPro"/>
</dbReference>
<evidence type="ECO:0000313" key="4">
    <source>
        <dbReference type="Proteomes" id="UP000634136"/>
    </source>
</evidence>
<dbReference type="OrthoDB" id="676979at2759"/>
<evidence type="ECO:0000313" key="3">
    <source>
        <dbReference type="EMBL" id="KAF7814703.1"/>
    </source>
</evidence>
<keyword evidence="1" id="KW-0472">Membrane</keyword>
<keyword evidence="3" id="KW-0808">Transferase</keyword>
<accession>A0A834T1D9</accession>
<name>A0A834T1D9_9FABA</name>
<dbReference type="AlphaFoldDB" id="A0A834T1D9"/>
<dbReference type="Gene3D" id="1.10.510.10">
    <property type="entry name" value="Transferase(Phosphotransferase) domain 1"/>
    <property type="match status" value="2"/>
</dbReference>
<dbReference type="PANTHER" id="PTHR48055:SF55">
    <property type="entry name" value="PROTEIN KINASE DOMAIN-CONTAINING PROTEIN"/>
    <property type="match status" value="1"/>
</dbReference>
<sequence length="356" mass="40442">MLDGEVPKGAFKNASAVSVVGNNKLCRGIPKLHLSTCPIKFNKQSKYHHLKFMVIVICVVVCVCLWLSILAIYWRRKRNKTSSSTSPTIDQPPKVSYQNLHSATEGFSVVNLIGYGSFGSVYRGRLNQKTNLLLQSIDYIGHEFKALVFEYMSNGSLEEWLHNLVENVDQPRTSDLDRRYNILYDVASAVHYLHCECEQPVVHCDLKPRNILLDDDMVAHQYMSEYGTCSEVSTQGDVYSFGILILEMLTGRRPTDHIFKDGHDLHSYVRIAYPNNILEIVDSALLRKQTQQPTTAVAEEIIVDELIPMHPNEEKAVFSLFGIGLACSVESPKERLNMIEVTRELNQIRNSFHSHQ</sequence>
<dbReference type="InterPro" id="IPR000719">
    <property type="entry name" value="Prot_kinase_dom"/>
</dbReference>
<dbReference type="InterPro" id="IPR011009">
    <property type="entry name" value="Kinase-like_dom_sf"/>
</dbReference>
<protein>
    <submittedName>
        <fullName evidence="3">Putative LRR receptor-like serine/threonine-protein kinase</fullName>
    </submittedName>
</protein>
<feature type="transmembrane region" description="Helical" evidence="1">
    <location>
        <begin position="52"/>
        <end position="74"/>
    </location>
</feature>
<dbReference type="GO" id="GO:0004672">
    <property type="term" value="F:protein kinase activity"/>
    <property type="evidence" value="ECO:0007669"/>
    <property type="project" value="InterPro"/>
</dbReference>
<evidence type="ECO:0000259" key="2">
    <source>
        <dbReference type="PROSITE" id="PS50011"/>
    </source>
</evidence>
<organism evidence="3 4">
    <name type="scientific">Senna tora</name>
    <dbReference type="NCBI Taxonomy" id="362788"/>
    <lineage>
        <taxon>Eukaryota</taxon>
        <taxon>Viridiplantae</taxon>
        <taxon>Streptophyta</taxon>
        <taxon>Embryophyta</taxon>
        <taxon>Tracheophyta</taxon>
        <taxon>Spermatophyta</taxon>
        <taxon>Magnoliopsida</taxon>
        <taxon>eudicotyledons</taxon>
        <taxon>Gunneridae</taxon>
        <taxon>Pentapetalae</taxon>
        <taxon>rosids</taxon>
        <taxon>fabids</taxon>
        <taxon>Fabales</taxon>
        <taxon>Fabaceae</taxon>
        <taxon>Caesalpinioideae</taxon>
        <taxon>Cassia clade</taxon>
        <taxon>Senna</taxon>
    </lineage>
</organism>
<keyword evidence="4" id="KW-1185">Reference proteome</keyword>
<dbReference type="GO" id="GO:0016020">
    <property type="term" value="C:membrane"/>
    <property type="evidence" value="ECO:0007669"/>
    <property type="project" value="TreeGrafter"/>
</dbReference>
<dbReference type="InterPro" id="IPR051564">
    <property type="entry name" value="LRR_receptor-like_kinase"/>
</dbReference>
<dbReference type="InterPro" id="IPR008271">
    <property type="entry name" value="Ser/Thr_kinase_AS"/>
</dbReference>
<keyword evidence="3" id="KW-0418">Kinase</keyword>
<comment type="caution">
    <text evidence="3">The sequence shown here is derived from an EMBL/GenBank/DDBJ whole genome shotgun (WGS) entry which is preliminary data.</text>
</comment>
<dbReference type="EMBL" id="JAAIUW010000009">
    <property type="protein sequence ID" value="KAF7814703.1"/>
    <property type="molecule type" value="Genomic_DNA"/>
</dbReference>
<feature type="domain" description="Protein kinase" evidence="2">
    <location>
        <begin position="1"/>
        <end position="307"/>
    </location>
</feature>
<proteinExistence type="predicted"/>
<keyword evidence="3" id="KW-0675">Receptor</keyword>